<comment type="catalytic activity">
    <reaction evidence="10 13">
        <text>adenosine + ATP = AMP + ADP + H(+)</text>
        <dbReference type="Rhea" id="RHEA:20824"/>
        <dbReference type="ChEBI" id="CHEBI:15378"/>
        <dbReference type="ChEBI" id="CHEBI:16335"/>
        <dbReference type="ChEBI" id="CHEBI:30616"/>
        <dbReference type="ChEBI" id="CHEBI:456215"/>
        <dbReference type="ChEBI" id="CHEBI:456216"/>
        <dbReference type="EC" id="2.7.1.20"/>
    </reaction>
</comment>
<keyword evidence="4 13" id="KW-0808">Transferase</keyword>
<evidence type="ECO:0000313" key="15">
    <source>
        <dbReference type="EMBL" id="CAD7644497.1"/>
    </source>
</evidence>
<dbReference type="Gene3D" id="3.30.1110.10">
    <property type="match status" value="1"/>
</dbReference>
<dbReference type="PRINTS" id="PR00989">
    <property type="entry name" value="ADENOKINASE"/>
</dbReference>
<dbReference type="EC" id="2.7.1.20" evidence="3 13"/>
<comment type="function">
    <text evidence="13">ATP dependent phosphorylation of adenosine and other related nucleoside analogs to monophosphate derivatives.</text>
</comment>
<dbReference type="AlphaFoldDB" id="A0A7R9LML7"/>
<sequence>MSDQVREGILLGLGHPLLDIIVTVDQSLLDKYGLNANGSVRANDTHEGLYRELMADYRCQYIAGGSVQNSLRTAQWMLNKPNCMTFMGAIGDDQFGRIMTECISAQGVNFVSLVDSTTGTGTSACLISGKNRSLVAYLGASQNIRIAHLHRNYSYVEKATIFYTSGYHLGIDPESIMFLAKHAHDYQGKMFCLNLSAPYVSQKLYKPLLDVFPYVDILFGNESEVQAFAELNGWQTTDMKTMIRLTADMECRRKSGRTVVITQGKDSVLVAKTDCPDVKEFVVKEVDESLIVDTIGAGDAFVGGFFAQLVRNRELEVCVESGIYAAQQVIQHIGCQFPTDMLFQGNNMKLNS</sequence>
<dbReference type="CDD" id="cd01168">
    <property type="entry name" value="adenosine_kinase"/>
    <property type="match status" value="1"/>
</dbReference>
<proteinExistence type="inferred from homology"/>
<comment type="pathway">
    <text evidence="1 13">Purine metabolism; AMP biosynthesis via salvage pathway; AMP from adenosine: step 1/1.</text>
</comment>
<dbReference type="GO" id="GO:0005524">
    <property type="term" value="F:ATP binding"/>
    <property type="evidence" value="ECO:0007669"/>
    <property type="project" value="UniProtKB-UniRule"/>
</dbReference>
<evidence type="ECO:0000256" key="10">
    <source>
        <dbReference type="ARBA" id="ARBA00051362"/>
    </source>
</evidence>
<dbReference type="EMBL" id="CAJPVJ010001695">
    <property type="protein sequence ID" value="CAG2165152.1"/>
    <property type="molecule type" value="Genomic_DNA"/>
</dbReference>
<dbReference type="GO" id="GO:0006166">
    <property type="term" value="P:purine ribonucleoside salvage"/>
    <property type="evidence" value="ECO:0007669"/>
    <property type="project" value="UniProtKB-KW"/>
</dbReference>
<evidence type="ECO:0000259" key="14">
    <source>
        <dbReference type="Pfam" id="PF00294"/>
    </source>
</evidence>
<evidence type="ECO:0000256" key="9">
    <source>
        <dbReference type="ARBA" id="ARBA00022842"/>
    </source>
</evidence>
<dbReference type="GO" id="GO:0044209">
    <property type="term" value="P:AMP salvage"/>
    <property type="evidence" value="ECO:0007669"/>
    <property type="project" value="UniProtKB-UniRule"/>
</dbReference>
<keyword evidence="8 13" id="KW-0067">ATP-binding</keyword>
<evidence type="ECO:0000256" key="12">
    <source>
        <dbReference type="PIRSR" id="PIRSR601805-1"/>
    </source>
</evidence>
<keyword evidence="7 13" id="KW-0418">Kinase</keyword>
<dbReference type="InterPro" id="IPR029056">
    <property type="entry name" value="Ribokinase-like"/>
</dbReference>
<gene>
    <name evidence="15" type="ORF">ONB1V03_LOCUS4698</name>
</gene>
<dbReference type="PANTHER" id="PTHR45769:SF3">
    <property type="entry name" value="ADENOSINE KINASE"/>
    <property type="match status" value="1"/>
</dbReference>
<dbReference type="GO" id="GO:0005634">
    <property type="term" value="C:nucleus"/>
    <property type="evidence" value="ECO:0007669"/>
    <property type="project" value="UniProtKB-SubCell"/>
</dbReference>
<evidence type="ECO:0000256" key="6">
    <source>
        <dbReference type="ARBA" id="ARBA00022741"/>
    </source>
</evidence>
<organism evidence="15">
    <name type="scientific">Oppiella nova</name>
    <dbReference type="NCBI Taxonomy" id="334625"/>
    <lineage>
        <taxon>Eukaryota</taxon>
        <taxon>Metazoa</taxon>
        <taxon>Ecdysozoa</taxon>
        <taxon>Arthropoda</taxon>
        <taxon>Chelicerata</taxon>
        <taxon>Arachnida</taxon>
        <taxon>Acari</taxon>
        <taxon>Acariformes</taxon>
        <taxon>Sarcoptiformes</taxon>
        <taxon>Oribatida</taxon>
        <taxon>Brachypylina</taxon>
        <taxon>Oppioidea</taxon>
        <taxon>Oppiidae</taxon>
        <taxon>Oppiella</taxon>
    </lineage>
</organism>
<dbReference type="OrthoDB" id="432447at2759"/>
<evidence type="ECO:0000256" key="5">
    <source>
        <dbReference type="ARBA" id="ARBA00022726"/>
    </source>
</evidence>
<comment type="similarity">
    <text evidence="2 13">Belongs to the carbohydrate kinase PfkB family.</text>
</comment>
<comment type="cofactor">
    <cofactor evidence="13">
        <name>Mg(2+)</name>
        <dbReference type="ChEBI" id="CHEBI:18420"/>
    </cofactor>
    <text evidence="13">Binds 3 Mg(2+) ions per subunit.</text>
</comment>
<dbReference type="EMBL" id="OC916520">
    <property type="protein sequence ID" value="CAD7644497.1"/>
    <property type="molecule type" value="Genomic_DNA"/>
</dbReference>
<evidence type="ECO:0000256" key="2">
    <source>
        <dbReference type="ARBA" id="ARBA00010688"/>
    </source>
</evidence>
<keyword evidence="9 13" id="KW-0460">Magnesium</keyword>
<evidence type="ECO:0000256" key="1">
    <source>
        <dbReference type="ARBA" id="ARBA00004801"/>
    </source>
</evidence>
<dbReference type="SUPFAM" id="SSF53613">
    <property type="entry name" value="Ribokinase-like"/>
    <property type="match status" value="1"/>
</dbReference>
<comment type="subunit">
    <text evidence="13">Monomer.</text>
</comment>
<dbReference type="FunFam" id="3.40.1190.20:FF:000076">
    <property type="entry name" value="Adenosine kinase"/>
    <property type="match status" value="1"/>
</dbReference>
<reference evidence="15" key="1">
    <citation type="submission" date="2020-11" db="EMBL/GenBank/DDBJ databases">
        <authorList>
            <person name="Tran Van P."/>
        </authorList>
    </citation>
    <scope>NUCLEOTIDE SEQUENCE</scope>
</reference>
<keyword evidence="6 13" id="KW-0547">Nucleotide-binding</keyword>
<evidence type="ECO:0000256" key="8">
    <source>
        <dbReference type="ARBA" id="ARBA00022840"/>
    </source>
</evidence>
<dbReference type="UniPathway" id="UPA00588">
    <property type="reaction ID" value="UER00659"/>
</dbReference>
<keyword evidence="16" id="KW-1185">Reference proteome</keyword>
<dbReference type="Proteomes" id="UP000728032">
    <property type="component" value="Unassembled WGS sequence"/>
</dbReference>
<evidence type="ECO:0000256" key="11">
    <source>
        <dbReference type="ARBA" id="ARBA00068771"/>
    </source>
</evidence>
<name>A0A7R9LML7_9ACAR</name>
<keyword evidence="13" id="KW-0539">Nucleus</keyword>
<evidence type="ECO:0000256" key="7">
    <source>
        <dbReference type="ARBA" id="ARBA00022777"/>
    </source>
</evidence>
<dbReference type="PANTHER" id="PTHR45769">
    <property type="entry name" value="ADENOSINE KINASE"/>
    <property type="match status" value="1"/>
</dbReference>
<evidence type="ECO:0000313" key="16">
    <source>
        <dbReference type="Proteomes" id="UP000728032"/>
    </source>
</evidence>
<feature type="domain" description="Carbohydrate kinase PfkB" evidence="14">
    <location>
        <begin position="43"/>
        <end position="339"/>
    </location>
</feature>
<comment type="subcellular location">
    <subcellularLocation>
        <location evidence="13">Nucleus</location>
    </subcellularLocation>
</comment>
<protein>
    <recommendedName>
        <fullName evidence="11 13">Adenosine kinase</fullName>
        <shortName evidence="13">AK</shortName>
        <ecNumber evidence="3 13">2.7.1.20</ecNumber>
    </recommendedName>
    <alternativeName>
        <fullName evidence="13">Adenosine 5'-phosphotransferase</fullName>
    </alternativeName>
</protein>
<feature type="active site" description="Proton acceptor" evidence="12">
    <location>
        <position position="299"/>
    </location>
</feature>
<accession>A0A7R9LML7</accession>
<dbReference type="InterPro" id="IPR011611">
    <property type="entry name" value="PfkB_dom"/>
</dbReference>
<evidence type="ECO:0000256" key="4">
    <source>
        <dbReference type="ARBA" id="ARBA00022679"/>
    </source>
</evidence>
<keyword evidence="5 13" id="KW-0660">Purine salvage</keyword>
<dbReference type="GO" id="GO:0005829">
    <property type="term" value="C:cytosol"/>
    <property type="evidence" value="ECO:0007669"/>
    <property type="project" value="TreeGrafter"/>
</dbReference>
<evidence type="ECO:0000256" key="13">
    <source>
        <dbReference type="RuleBase" id="RU368116"/>
    </source>
</evidence>
<dbReference type="Pfam" id="PF00294">
    <property type="entry name" value="PfkB"/>
    <property type="match status" value="1"/>
</dbReference>
<dbReference type="GO" id="GO:0006144">
    <property type="term" value="P:purine nucleobase metabolic process"/>
    <property type="evidence" value="ECO:0007669"/>
    <property type="project" value="TreeGrafter"/>
</dbReference>
<dbReference type="Gene3D" id="3.40.1190.20">
    <property type="match status" value="1"/>
</dbReference>
<evidence type="ECO:0000256" key="3">
    <source>
        <dbReference type="ARBA" id="ARBA00012119"/>
    </source>
</evidence>
<dbReference type="InterPro" id="IPR001805">
    <property type="entry name" value="Adenokinase"/>
</dbReference>
<dbReference type="GO" id="GO:0004001">
    <property type="term" value="F:adenosine kinase activity"/>
    <property type="evidence" value="ECO:0007669"/>
    <property type="project" value="UniProtKB-UniRule"/>
</dbReference>